<proteinExistence type="predicted"/>
<gene>
    <name evidence="1" type="ORF">SAMN05444851_3393</name>
</gene>
<dbReference type="EMBL" id="FOJB01000006">
    <property type="protein sequence ID" value="SEW38618.1"/>
    <property type="molecule type" value="Genomic_DNA"/>
</dbReference>
<sequence length="263" mass="29541">MSSSSFPVKVASAVIITVAGAAAILPFAVGQPDTKATFRNTFTVDELLNTPPSDPCQFFGGENAMVEWFIEMDLENKLIPMRVPKIYLEDKPDHEEGVHRSAQLFRIILDNFLPVTRSQTSAIHRAQPDNAHARQYGRLVVGDYIELRETVSLMISMMGGRFDERRPMEEFPVTPGPYGLTKVLPPAGNLERNVYFRTGSDGNPVTAIECHIKNEVSRYPTCNMRFRASEVDVNVGFHAPYLPRWAAIKQDVERFLSCATEFE</sequence>
<name>A0A1I0RDF2_9RHOB</name>
<keyword evidence="2" id="KW-1185">Reference proteome</keyword>
<accession>A0A1I0RDF2</accession>
<dbReference type="AlphaFoldDB" id="A0A1I0RDF2"/>
<organism evidence="1 2">
    <name type="scientific">Aliiroseovarius sediminilitoris</name>
    <dbReference type="NCBI Taxonomy" id="1173584"/>
    <lineage>
        <taxon>Bacteria</taxon>
        <taxon>Pseudomonadati</taxon>
        <taxon>Pseudomonadota</taxon>
        <taxon>Alphaproteobacteria</taxon>
        <taxon>Rhodobacterales</taxon>
        <taxon>Paracoccaceae</taxon>
        <taxon>Aliiroseovarius</taxon>
    </lineage>
</organism>
<reference evidence="1 2" key="1">
    <citation type="submission" date="2016-10" db="EMBL/GenBank/DDBJ databases">
        <authorList>
            <person name="de Groot N.N."/>
        </authorList>
    </citation>
    <scope>NUCLEOTIDE SEQUENCE [LARGE SCALE GENOMIC DNA]</scope>
    <source>
        <strain evidence="1 2">DSM 29439</strain>
    </source>
</reference>
<evidence type="ECO:0000313" key="1">
    <source>
        <dbReference type="EMBL" id="SEW38618.1"/>
    </source>
</evidence>
<evidence type="ECO:0000313" key="2">
    <source>
        <dbReference type="Proteomes" id="UP000199650"/>
    </source>
</evidence>
<protein>
    <submittedName>
        <fullName evidence="1">Uncharacterized protein</fullName>
    </submittedName>
</protein>
<dbReference type="Proteomes" id="UP000199650">
    <property type="component" value="Unassembled WGS sequence"/>
</dbReference>